<feature type="compositionally biased region" description="Polar residues" evidence="1">
    <location>
        <begin position="1"/>
        <end position="10"/>
    </location>
</feature>
<dbReference type="Proteomes" id="UP001278500">
    <property type="component" value="Unassembled WGS sequence"/>
</dbReference>
<keyword evidence="3" id="KW-1185">Reference proteome</keyword>
<feature type="region of interest" description="Disordered" evidence="1">
    <location>
        <begin position="1"/>
        <end position="30"/>
    </location>
</feature>
<sequence length="111" mass="13019">MFTTEQASKASTTPSTSSHERVPPDSVKNATQEILARPSSLFLRLPMEIKLMVYRYAWTVDPEADKYQWQRFVRQYAIEYEYDPLNEDLEDQLKALHTLGSICKKIRRDAY</sequence>
<dbReference type="AlphaFoldDB" id="A0AAE0MMU6"/>
<dbReference type="EMBL" id="JAUEPP010000008">
    <property type="protein sequence ID" value="KAK3338312.1"/>
    <property type="molecule type" value="Genomic_DNA"/>
</dbReference>
<accession>A0AAE0MMU6</accession>
<evidence type="ECO:0000256" key="1">
    <source>
        <dbReference type="SAM" id="MobiDB-lite"/>
    </source>
</evidence>
<protein>
    <submittedName>
        <fullName evidence="2">Uncharacterized protein</fullName>
    </submittedName>
</protein>
<name>A0AAE0MMU6_9PEZI</name>
<reference evidence="2" key="1">
    <citation type="journal article" date="2023" name="Mol. Phylogenet. Evol.">
        <title>Genome-scale phylogeny and comparative genomics of the fungal order Sordariales.</title>
        <authorList>
            <person name="Hensen N."/>
            <person name="Bonometti L."/>
            <person name="Westerberg I."/>
            <person name="Brannstrom I.O."/>
            <person name="Guillou S."/>
            <person name="Cros-Aarteil S."/>
            <person name="Calhoun S."/>
            <person name="Haridas S."/>
            <person name="Kuo A."/>
            <person name="Mondo S."/>
            <person name="Pangilinan J."/>
            <person name="Riley R."/>
            <person name="LaButti K."/>
            <person name="Andreopoulos B."/>
            <person name="Lipzen A."/>
            <person name="Chen C."/>
            <person name="Yan M."/>
            <person name="Daum C."/>
            <person name="Ng V."/>
            <person name="Clum A."/>
            <person name="Steindorff A."/>
            <person name="Ohm R.A."/>
            <person name="Martin F."/>
            <person name="Silar P."/>
            <person name="Natvig D.O."/>
            <person name="Lalanne C."/>
            <person name="Gautier V."/>
            <person name="Ament-Velasquez S.L."/>
            <person name="Kruys A."/>
            <person name="Hutchinson M.I."/>
            <person name="Powell A.J."/>
            <person name="Barry K."/>
            <person name="Miller A.N."/>
            <person name="Grigoriev I.V."/>
            <person name="Debuchy R."/>
            <person name="Gladieux P."/>
            <person name="Hiltunen Thoren M."/>
            <person name="Johannesson H."/>
        </authorList>
    </citation>
    <scope>NUCLEOTIDE SEQUENCE</scope>
    <source>
        <strain evidence="2">CBS 560.94</strain>
    </source>
</reference>
<dbReference type="GeneID" id="87867994"/>
<gene>
    <name evidence="2" type="ORF">B0H65DRAFT_582073</name>
</gene>
<dbReference type="RefSeq" id="XP_062677763.1">
    <property type="nucleotide sequence ID" value="XM_062830840.1"/>
</dbReference>
<proteinExistence type="predicted"/>
<evidence type="ECO:0000313" key="2">
    <source>
        <dbReference type="EMBL" id="KAK3338312.1"/>
    </source>
</evidence>
<reference evidence="2" key="2">
    <citation type="submission" date="2023-06" db="EMBL/GenBank/DDBJ databases">
        <authorList>
            <consortium name="Lawrence Berkeley National Laboratory"/>
            <person name="Haridas S."/>
            <person name="Hensen N."/>
            <person name="Bonometti L."/>
            <person name="Westerberg I."/>
            <person name="Brannstrom I.O."/>
            <person name="Guillou S."/>
            <person name="Cros-Aarteil S."/>
            <person name="Calhoun S."/>
            <person name="Kuo A."/>
            <person name="Mondo S."/>
            <person name="Pangilinan J."/>
            <person name="Riley R."/>
            <person name="Labutti K."/>
            <person name="Andreopoulos B."/>
            <person name="Lipzen A."/>
            <person name="Chen C."/>
            <person name="Yanf M."/>
            <person name="Daum C."/>
            <person name="Ng V."/>
            <person name="Clum A."/>
            <person name="Steindorff A."/>
            <person name="Ohm R."/>
            <person name="Martin F."/>
            <person name="Silar P."/>
            <person name="Natvig D."/>
            <person name="Lalanne C."/>
            <person name="Gautier V."/>
            <person name="Ament-Velasquez S.L."/>
            <person name="Kruys A."/>
            <person name="Hutchinson M.I."/>
            <person name="Powell A.J."/>
            <person name="Barry K."/>
            <person name="Miller A.N."/>
            <person name="Grigoriev I.V."/>
            <person name="Debuchy R."/>
            <person name="Gladieux P."/>
            <person name="Thoren M.H."/>
            <person name="Johannesson H."/>
        </authorList>
    </citation>
    <scope>NUCLEOTIDE SEQUENCE</scope>
    <source>
        <strain evidence="2">CBS 560.94</strain>
    </source>
</reference>
<comment type="caution">
    <text evidence="2">The sequence shown here is derived from an EMBL/GenBank/DDBJ whole genome shotgun (WGS) entry which is preliminary data.</text>
</comment>
<evidence type="ECO:0000313" key="3">
    <source>
        <dbReference type="Proteomes" id="UP001278500"/>
    </source>
</evidence>
<organism evidence="2 3">
    <name type="scientific">Neurospora tetraspora</name>
    <dbReference type="NCBI Taxonomy" id="94610"/>
    <lineage>
        <taxon>Eukaryota</taxon>
        <taxon>Fungi</taxon>
        <taxon>Dikarya</taxon>
        <taxon>Ascomycota</taxon>
        <taxon>Pezizomycotina</taxon>
        <taxon>Sordariomycetes</taxon>
        <taxon>Sordariomycetidae</taxon>
        <taxon>Sordariales</taxon>
        <taxon>Sordariaceae</taxon>
        <taxon>Neurospora</taxon>
    </lineage>
</organism>